<sequence>MSRKTLRINNFGQSILSEFDVFYIWVTEIQWAYPETANKPDVNKVKFNWYWNGYNGIGEIYYFNNTKTVCNVFGENFSNMTVNSNSKKQQPNGRSNCALYNDGSLEELFNRILNMIDLPNLEK</sequence>
<accession>A0A2V4BRW7</accession>
<dbReference type="EMBL" id="QJHK01000009">
    <property type="protein sequence ID" value="PXY40583.1"/>
    <property type="molecule type" value="Genomic_DNA"/>
</dbReference>
<gene>
    <name evidence="1" type="ORF">DMB65_11770</name>
</gene>
<dbReference type="RefSeq" id="WP_110306845.1">
    <property type="nucleotide sequence ID" value="NZ_QJHK01000009.1"/>
</dbReference>
<evidence type="ECO:0000313" key="1">
    <source>
        <dbReference type="EMBL" id="PXY40583.1"/>
    </source>
</evidence>
<evidence type="ECO:0000313" key="2">
    <source>
        <dbReference type="Proteomes" id="UP000247903"/>
    </source>
</evidence>
<dbReference type="AlphaFoldDB" id="A0A2V4BRW7"/>
<organism evidence="1 2">
    <name type="scientific">Flavobacterium cheongpyeongense</name>
    <dbReference type="NCBI Taxonomy" id="2212651"/>
    <lineage>
        <taxon>Bacteria</taxon>
        <taxon>Pseudomonadati</taxon>
        <taxon>Bacteroidota</taxon>
        <taxon>Flavobacteriia</taxon>
        <taxon>Flavobacteriales</taxon>
        <taxon>Flavobacteriaceae</taxon>
        <taxon>Flavobacterium</taxon>
    </lineage>
</organism>
<reference evidence="1 2" key="1">
    <citation type="submission" date="2018-05" db="EMBL/GenBank/DDBJ databases">
        <title>Flavobacterium sp. strain IMCC34759, incomplete genome.</title>
        <authorList>
            <person name="Joung Y."/>
            <person name="Cho J."/>
        </authorList>
    </citation>
    <scope>NUCLEOTIDE SEQUENCE [LARGE SCALE GENOMIC DNA]</scope>
    <source>
        <strain evidence="1 2">IMCC34759</strain>
    </source>
</reference>
<name>A0A2V4BRW7_9FLAO</name>
<proteinExistence type="predicted"/>
<keyword evidence="2" id="KW-1185">Reference proteome</keyword>
<dbReference type="Proteomes" id="UP000247903">
    <property type="component" value="Unassembled WGS sequence"/>
</dbReference>
<comment type="caution">
    <text evidence="1">The sequence shown here is derived from an EMBL/GenBank/DDBJ whole genome shotgun (WGS) entry which is preliminary data.</text>
</comment>
<protein>
    <submittedName>
        <fullName evidence="1">Uncharacterized protein</fullName>
    </submittedName>
</protein>